<keyword evidence="3" id="KW-1185">Reference proteome</keyword>
<accession>A0A1B3SLW7</accession>
<feature type="transmembrane region" description="Helical" evidence="1">
    <location>
        <begin position="78"/>
        <end position="100"/>
    </location>
</feature>
<keyword evidence="1" id="KW-0812">Transmembrane</keyword>
<gene>
    <name evidence="2" type="ORF">SHELI_v1c09840</name>
</gene>
<evidence type="ECO:0000313" key="2">
    <source>
        <dbReference type="EMBL" id="AOG60931.1"/>
    </source>
</evidence>
<dbReference type="Proteomes" id="UP000094378">
    <property type="component" value="Chromosome"/>
</dbReference>
<dbReference type="RefSeq" id="WP_069117254.1">
    <property type="nucleotide sequence ID" value="NZ_CP017015.1"/>
</dbReference>
<evidence type="ECO:0000256" key="1">
    <source>
        <dbReference type="SAM" id="Phobius"/>
    </source>
</evidence>
<dbReference type="EMBL" id="CP017015">
    <property type="protein sequence ID" value="AOG60931.1"/>
    <property type="molecule type" value="Genomic_DNA"/>
</dbReference>
<organism evidence="2 3">
    <name type="scientific">Spiroplasma helicoides</name>
    <dbReference type="NCBI Taxonomy" id="216938"/>
    <lineage>
        <taxon>Bacteria</taxon>
        <taxon>Bacillati</taxon>
        <taxon>Mycoplasmatota</taxon>
        <taxon>Mollicutes</taxon>
        <taxon>Entomoplasmatales</taxon>
        <taxon>Spiroplasmataceae</taxon>
        <taxon>Spiroplasma</taxon>
    </lineage>
</organism>
<feature type="transmembrane region" description="Helical" evidence="1">
    <location>
        <begin position="12"/>
        <end position="34"/>
    </location>
</feature>
<dbReference type="STRING" id="216938.SHELI_v1c09840"/>
<dbReference type="AlphaFoldDB" id="A0A1B3SLW7"/>
<dbReference type="KEGG" id="shj:SHELI_v1c09840"/>
<feature type="transmembrane region" description="Helical" evidence="1">
    <location>
        <begin position="46"/>
        <end position="66"/>
    </location>
</feature>
<reference evidence="2 3" key="1">
    <citation type="submission" date="2016-08" db="EMBL/GenBank/DDBJ databases">
        <title>Complete genome sequence of Spiroplasma helicoides TABS-2 (DSM 22551).</title>
        <authorList>
            <person name="Shen W.-Y."/>
            <person name="Lo W.-S."/>
            <person name="Lai Y.-C."/>
            <person name="Kuo C.-H."/>
        </authorList>
    </citation>
    <scope>NUCLEOTIDE SEQUENCE [LARGE SCALE GENOMIC DNA]</scope>
    <source>
        <strain evidence="2 3">TABS-2</strain>
    </source>
</reference>
<keyword evidence="1" id="KW-1133">Transmembrane helix</keyword>
<sequence>MKHKFRFKNAYLGYCFLIYSFVCCSSFTIVNIILNIKDLFNGRDLKILTGDIIVYIILVVTGILLITTYKNKQKNKNFILTGIICILICNFLSGILFLIVKKDKMTENEKHTSVNQEDFNRFWKEYTRQAENEAHEENNNFGVKSTIENQNNFSQMHNSNSNFVTEEKAMNKNQEQTDFKVKDELSKQRLKMQIFNECKELISSLDVNSKTIIAGILVQNYKILKEIYSDDEEMSIDFAQTLYIFLNKKLCFERMTKPGVEPGYIVTLTAENLEQNFLDLGTIKKANYDMLYLIISKYFR</sequence>
<protein>
    <submittedName>
        <fullName evidence="2">Uncharacterized protein</fullName>
    </submittedName>
</protein>
<proteinExistence type="predicted"/>
<name>A0A1B3SLW7_9MOLU</name>
<keyword evidence="1" id="KW-0472">Membrane</keyword>
<evidence type="ECO:0000313" key="3">
    <source>
        <dbReference type="Proteomes" id="UP000094378"/>
    </source>
</evidence>